<organism evidence="5 6">
    <name type="scientific">Hibiscus sabdariffa</name>
    <name type="common">roselle</name>
    <dbReference type="NCBI Taxonomy" id="183260"/>
    <lineage>
        <taxon>Eukaryota</taxon>
        <taxon>Viridiplantae</taxon>
        <taxon>Streptophyta</taxon>
        <taxon>Embryophyta</taxon>
        <taxon>Tracheophyta</taxon>
        <taxon>Spermatophyta</taxon>
        <taxon>Magnoliopsida</taxon>
        <taxon>eudicotyledons</taxon>
        <taxon>Gunneridae</taxon>
        <taxon>Pentapetalae</taxon>
        <taxon>rosids</taxon>
        <taxon>malvids</taxon>
        <taxon>Malvales</taxon>
        <taxon>Malvaceae</taxon>
        <taxon>Malvoideae</taxon>
        <taxon>Hibiscus</taxon>
    </lineage>
</organism>
<gene>
    <name evidence="5" type="ORF">V6N11_038465</name>
</gene>
<dbReference type="PROSITE" id="PS51450">
    <property type="entry name" value="LRR"/>
    <property type="match status" value="1"/>
</dbReference>
<evidence type="ECO:0000256" key="4">
    <source>
        <dbReference type="SAM" id="MobiDB-lite"/>
    </source>
</evidence>
<dbReference type="EMBL" id="JBBPBN010000013">
    <property type="protein sequence ID" value="KAK9025604.1"/>
    <property type="molecule type" value="Genomic_DNA"/>
</dbReference>
<evidence type="ECO:0000313" key="6">
    <source>
        <dbReference type="Proteomes" id="UP001396334"/>
    </source>
</evidence>
<dbReference type="SUPFAM" id="SSF52058">
    <property type="entry name" value="L domain-like"/>
    <property type="match status" value="2"/>
</dbReference>
<feature type="compositionally biased region" description="Low complexity" evidence="4">
    <location>
        <begin position="112"/>
        <end position="134"/>
    </location>
</feature>
<dbReference type="InterPro" id="IPR032675">
    <property type="entry name" value="LRR_dom_sf"/>
</dbReference>
<dbReference type="PANTHER" id="PTHR48060">
    <property type="entry name" value="DNA DAMAGE-REPAIR/TOLERATION PROTEIN DRT100"/>
    <property type="match status" value="1"/>
</dbReference>
<dbReference type="Pfam" id="PF13855">
    <property type="entry name" value="LRR_8"/>
    <property type="match status" value="1"/>
</dbReference>
<dbReference type="InterPro" id="IPR053211">
    <property type="entry name" value="DNA_repair-toleration"/>
</dbReference>
<reference evidence="5 6" key="1">
    <citation type="journal article" date="2024" name="G3 (Bethesda)">
        <title>Genome assembly of Hibiscus sabdariffa L. provides insights into metabolisms of medicinal natural products.</title>
        <authorList>
            <person name="Kim T."/>
        </authorList>
    </citation>
    <scope>NUCLEOTIDE SEQUENCE [LARGE SCALE GENOMIC DNA]</scope>
    <source>
        <strain evidence="5">TK-2024</strain>
        <tissue evidence="5">Old leaves</tissue>
    </source>
</reference>
<keyword evidence="1" id="KW-0433">Leucine-rich repeat</keyword>
<dbReference type="InterPro" id="IPR001611">
    <property type="entry name" value="Leu-rich_rpt"/>
</dbReference>
<dbReference type="Pfam" id="PF00560">
    <property type="entry name" value="LRR_1"/>
    <property type="match status" value="4"/>
</dbReference>
<evidence type="ECO:0000313" key="5">
    <source>
        <dbReference type="EMBL" id="KAK9025604.1"/>
    </source>
</evidence>
<dbReference type="SMART" id="SM00369">
    <property type="entry name" value="LRR_TYP"/>
    <property type="match status" value="8"/>
</dbReference>
<keyword evidence="6" id="KW-1185">Reference proteome</keyword>
<sequence>MLSGSIPSIPGDLLSLENIEFTFNNLTDHIPNDMFDHLPNLKGLYLSYNLLSGRIPISLCKCKELQILSLSVNQLEGSLPVEIGNLSMLQSYMWVGTTLKRVVPLQSKAKMTVDCSPESSSDSSSVSDHYTVSTNRSRSNCNGEDEEMQPPNQMENSIPFQTSSEAADVVARHTLEQTSQGDRAGEVITRTHNQNGELDPVTGSEGCEAHFQRIPADKKELGFCLSATKRNLKAEKSFLSAGKLANCVNLDLESLTLPLSEFLHHPKSERVKSSYLDCAFVGGLAMIELELRIAWVMLIHACCTIPHQISNLKSLEYLDLGVNNIAVPIPPAIFNISILSTIDLTLNQLSGYLPSNMGLWLPNLEELYFGGNQFIGPLPMSIITNASQLSGLDMSINHFSGSIPDNLGDLRNLKILNLESNNLTSLGMRFLSSLTNCEVLEILAFDSNPLISGTIPASIGGLQELQSVFLQDNRLEGSIPSELCHLTNLAYLDLSSNKLSEPIPAYLGNIISLRNLFLGSNMFSSSIPSTLTRLNDLLILDLSSNSLSGPLPIDIGNWKVLTSMNLSNNQFSGDIPTGVANLNYLTQLSLSNNRLTECSAELPDERPDMKETVTKLKKIRAKFLKDTERFRQRGNH</sequence>
<dbReference type="Gene3D" id="3.80.10.10">
    <property type="entry name" value="Ribonuclease Inhibitor"/>
    <property type="match status" value="2"/>
</dbReference>
<evidence type="ECO:0000256" key="3">
    <source>
        <dbReference type="ARBA" id="ARBA00022737"/>
    </source>
</evidence>
<feature type="region of interest" description="Disordered" evidence="4">
    <location>
        <begin position="112"/>
        <end position="157"/>
    </location>
</feature>
<name>A0ABR2SKB8_9ROSI</name>
<evidence type="ECO:0000256" key="2">
    <source>
        <dbReference type="ARBA" id="ARBA00022729"/>
    </source>
</evidence>
<keyword evidence="3" id="KW-0677">Repeat</keyword>
<dbReference type="Proteomes" id="UP001396334">
    <property type="component" value="Unassembled WGS sequence"/>
</dbReference>
<protein>
    <submittedName>
        <fullName evidence="5">Uncharacterized protein</fullName>
    </submittedName>
</protein>
<dbReference type="PANTHER" id="PTHR48060:SF18">
    <property type="entry name" value="PROTEIN KINASE, PLANT-TYPE, PUTATIVE-RELATED"/>
    <property type="match status" value="1"/>
</dbReference>
<dbReference type="InterPro" id="IPR003591">
    <property type="entry name" value="Leu-rich_rpt_typical-subtyp"/>
</dbReference>
<comment type="caution">
    <text evidence="5">The sequence shown here is derived from an EMBL/GenBank/DDBJ whole genome shotgun (WGS) entry which is preliminary data.</text>
</comment>
<accession>A0ABR2SKB8</accession>
<keyword evidence="2" id="KW-0732">Signal</keyword>
<evidence type="ECO:0000256" key="1">
    <source>
        <dbReference type="ARBA" id="ARBA00022614"/>
    </source>
</evidence>
<proteinExistence type="predicted"/>